<dbReference type="InterPro" id="IPR050701">
    <property type="entry name" value="Histone_Mod_Regulator"/>
</dbReference>
<accession>A0AA88YD75</accession>
<evidence type="ECO:0000256" key="2">
    <source>
        <dbReference type="SAM" id="MobiDB-lite"/>
    </source>
</evidence>
<name>A0AA88YD75_PINIB</name>
<gene>
    <name evidence="4" type="ORF">FSP39_014567</name>
</gene>
<dbReference type="GO" id="GO:0008270">
    <property type="term" value="F:zinc ion binding"/>
    <property type="evidence" value="ECO:0007669"/>
    <property type="project" value="UniProtKB-KW"/>
</dbReference>
<protein>
    <recommendedName>
        <fullName evidence="3">C2H2-type domain-containing protein</fullName>
    </recommendedName>
</protein>
<dbReference type="Pfam" id="PF10513">
    <property type="entry name" value="EPL1"/>
    <property type="match status" value="1"/>
</dbReference>
<feature type="domain" description="C2H2-type" evidence="3">
    <location>
        <begin position="21"/>
        <end position="50"/>
    </location>
</feature>
<dbReference type="AlphaFoldDB" id="A0AA88YD75"/>
<dbReference type="GO" id="GO:0006357">
    <property type="term" value="P:regulation of transcription by RNA polymerase II"/>
    <property type="evidence" value="ECO:0007669"/>
    <property type="project" value="TreeGrafter"/>
</dbReference>
<sequence length="320" mass="37344">MVYDFDVRDFCQNLKATKPPYECPVKDCGKVYKSYCGIQFHLYNYDHDNPENNSPSPGKKPGKRKKWHHRMSRRSPTPPEFIPPRRETLTYAESQRLVEIDVEGRLHRLNIYEPLEIISQDQIDNQNNKEKEEKAEKTPIKAIKLAENQKLKKETTITTQPAVVKLPEATFKVVDDYIKPSKIQPRQNSYYRYIEKSVEELDDEVEYDMDEEDHAWLEILNGKRKDEGIALVRQEDFELLMDRFEKEAFFQSQSSGKDQGPSIDEDAVCNIVRTESARIVMLFYFVTCAILPYIRSVTESRTYLKDNGCAGDVCSLHLEL</sequence>
<organism evidence="4 5">
    <name type="scientific">Pinctada imbricata</name>
    <name type="common">Atlantic pearl-oyster</name>
    <name type="synonym">Pinctada martensii</name>
    <dbReference type="NCBI Taxonomy" id="66713"/>
    <lineage>
        <taxon>Eukaryota</taxon>
        <taxon>Metazoa</taxon>
        <taxon>Spiralia</taxon>
        <taxon>Lophotrochozoa</taxon>
        <taxon>Mollusca</taxon>
        <taxon>Bivalvia</taxon>
        <taxon>Autobranchia</taxon>
        <taxon>Pteriomorphia</taxon>
        <taxon>Pterioida</taxon>
        <taxon>Pterioidea</taxon>
        <taxon>Pteriidae</taxon>
        <taxon>Pinctada</taxon>
    </lineage>
</organism>
<dbReference type="InterPro" id="IPR019542">
    <property type="entry name" value="Enhancer_polycomb-like_N"/>
</dbReference>
<keyword evidence="1" id="KW-0863">Zinc-finger</keyword>
<feature type="compositionally biased region" description="Basic residues" evidence="2">
    <location>
        <begin position="60"/>
        <end position="73"/>
    </location>
</feature>
<keyword evidence="5" id="KW-1185">Reference proteome</keyword>
<dbReference type="EMBL" id="VSWD01000005">
    <property type="protein sequence ID" value="KAK3102874.1"/>
    <property type="molecule type" value="Genomic_DNA"/>
</dbReference>
<keyword evidence="1" id="KW-0479">Metal-binding</keyword>
<evidence type="ECO:0000259" key="3">
    <source>
        <dbReference type="PROSITE" id="PS50157"/>
    </source>
</evidence>
<evidence type="ECO:0000313" key="5">
    <source>
        <dbReference type="Proteomes" id="UP001186944"/>
    </source>
</evidence>
<dbReference type="PROSITE" id="PS00028">
    <property type="entry name" value="ZINC_FINGER_C2H2_1"/>
    <property type="match status" value="1"/>
</dbReference>
<reference evidence="4" key="1">
    <citation type="submission" date="2019-08" db="EMBL/GenBank/DDBJ databases">
        <title>The improved chromosome-level genome for the pearl oyster Pinctada fucata martensii using PacBio sequencing and Hi-C.</title>
        <authorList>
            <person name="Zheng Z."/>
        </authorList>
    </citation>
    <scope>NUCLEOTIDE SEQUENCE</scope>
    <source>
        <strain evidence="4">ZZ-2019</strain>
        <tissue evidence="4">Adductor muscle</tissue>
    </source>
</reference>
<keyword evidence="1" id="KW-0862">Zinc</keyword>
<dbReference type="Proteomes" id="UP001186944">
    <property type="component" value="Unassembled WGS sequence"/>
</dbReference>
<dbReference type="PROSITE" id="PS50157">
    <property type="entry name" value="ZINC_FINGER_C2H2_2"/>
    <property type="match status" value="1"/>
</dbReference>
<evidence type="ECO:0000313" key="4">
    <source>
        <dbReference type="EMBL" id="KAK3102874.1"/>
    </source>
</evidence>
<comment type="caution">
    <text evidence="4">The sequence shown here is derived from an EMBL/GenBank/DDBJ whole genome shotgun (WGS) entry which is preliminary data.</text>
</comment>
<dbReference type="PANTHER" id="PTHR13793:SF107">
    <property type="entry name" value="BROMODOMAIN-CONTAINING PROTEIN HOMOLOG"/>
    <property type="match status" value="1"/>
</dbReference>
<feature type="region of interest" description="Disordered" evidence="2">
    <location>
        <begin position="46"/>
        <end position="84"/>
    </location>
</feature>
<dbReference type="PANTHER" id="PTHR13793">
    <property type="entry name" value="PHD FINGER PROTEINS"/>
    <property type="match status" value="1"/>
</dbReference>
<proteinExistence type="predicted"/>
<dbReference type="InterPro" id="IPR013087">
    <property type="entry name" value="Znf_C2H2_type"/>
</dbReference>
<evidence type="ECO:0000256" key="1">
    <source>
        <dbReference type="PROSITE-ProRule" id="PRU00042"/>
    </source>
</evidence>